<dbReference type="Proteomes" id="UP000094065">
    <property type="component" value="Unassembled WGS sequence"/>
</dbReference>
<organism evidence="2 3">
    <name type="scientific">Cryptococcus amylolentus CBS 6039</name>
    <dbReference type="NCBI Taxonomy" id="1295533"/>
    <lineage>
        <taxon>Eukaryota</taxon>
        <taxon>Fungi</taxon>
        <taxon>Dikarya</taxon>
        <taxon>Basidiomycota</taxon>
        <taxon>Agaricomycotina</taxon>
        <taxon>Tremellomycetes</taxon>
        <taxon>Tremellales</taxon>
        <taxon>Cryptococcaceae</taxon>
        <taxon>Cryptococcus</taxon>
    </lineage>
</organism>
<dbReference type="AlphaFoldDB" id="A0A1E3HPW3"/>
<dbReference type="RefSeq" id="XP_018993434.1">
    <property type="nucleotide sequence ID" value="XM_019137998.1"/>
</dbReference>
<comment type="caution">
    <text evidence="2">The sequence shown here is derived from an EMBL/GenBank/DDBJ whole genome shotgun (WGS) entry which is preliminary data.</text>
</comment>
<protein>
    <recommendedName>
        <fullName evidence="4">HIG1 domain-containing protein</fullName>
    </recommendedName>
</protein>
<reference evidence="2 3" key="1">
    <citation type="submission" date="2016-06" db="EMBL/GenBank/DDBJ databases">
        <title>Evolution of pathogenesis and genome organization in the Tremellales.</title>
        <authorList>
            <person name="Cuomo C."/>
            <person name="Litvintseva A."/>
            <person name="Heitman J."/>
            <person name="Chen Y."/>
            <person name="Sun S."/>
            <person name="Springer D."/>
            <person name="Dromer F."/>
            <person name="Young S."/>
            <person name="Zeng Q."/>
            <person name="Chapman S."/>
            <person name="Gujja S."/>
            <person name="Saif S."/>
            <person name="Birren B."/>
        </authorList>
    </citation>
    <scope>NUCLEOTIDE SEQUENCE [LARGE SCALE GENOMIC DNA]</scope>
    <source>
        <strain evidence="2 3">CBS 6039</strain>
    </source>
</reference>
<feature type="compositionally biased region" description="Polar residues" evidence="1">
    <location>
        <begin position="177"/>
        <end position="188"/>
    </location>
</feature>
<proteinExistence type="predicted"/>
<dbReference type="OrthoDB" id="3356019at2759"/>
<gene>
    <name evidence="2" type="ORF">L202_04027</name>
</gene>
<evidence type="ECO:0000256" key="1">
    <source>
        <dbReference type="SAM" id="MobiDB-lite"/>
    </source>
</evidence>
<dbReference type="EMBL" id="AWGJ01000006">
    <property type="protein sequence ID" value="ODN78388.1"/>
    <property type="molecule type" value="Genomic_DNA"/>
</dbReference>
<accession>A0A1E3HPW3</accession>
<evidence type="ECO:0000313" key="3">
    <source>
        <dbReference type="Proteomes" id="UP000094065"/>
    </source>
</evidence>
<feature type="region of interest" description="Disordered" evidence="1">
    <location>
        <begin position="163"/>
        <end position="188"/>
    </location>
</feature>
<name>A0A1E3HPW3_9TREE</name>
<dbReference type="GeneID" id="30155336"/>
<sequence length="188" mass="20208">MAQSASAAERQRREAHQQRAYEIQFAGGVEGAIKWTIGGALACVVGHYTWPVFARQTLGLKAFITSSATMCGLVIGADDHLLRFEHGMRAEENELRRQARNALALEGKIASETEIRKWRERREKQMVLDKEKEAAVVGMSSVQETPIAPAAAGSGATGKVVEELKGSAVPPPAQPAPLTSLSSEGEKA</sequence>
<keyword evidence="3" id="KW-1185">Reference proteome</keyword>
<evidence type="ECO:0008006" key="4">
    <source>
        <dbReference type="Google" id="ProtNLM"/>
    </source>
</evidence>
<evidence type="ECO:0000313" key="2">
    <source>
        <dbReference type="EMBL" id="ODN78388.1"/>
    </source>
</evidence>